<accession>A0AA48RA67</accession>
<feature type="region of interest" description="Disordered" evidence="1">
    <location>
        <begin position="1"/>
        <end position="22"/>
    </location>
</feature>
<reference evidence="2" key="1">
    <citation type="submission" date="2023-07" db="EMBL/GenBank/DDBJ databases">
        <authorList>
            <person name="Pelsma A.J. K."/>
        </authorList>
    </citation>
    <scope>NUCLEOTIDE SEQUENCE</scope>
</reference>
<gene>
    <name evidence="2" type="ORF">AMST5_00974</name>
</gene>
<evidence type="ECO:0008006" key="3">
    <source>
        <dbReference type="Google" id="ProtNLM"/>
    </source>
</evidence>
<dbReference type="InterPro" id="IPR019626">
    <property type="entry name" value="Stress-induced_KGG_rpt"/>
</dbReference>
<dbReference type="AlphaFoldDB" id="A0AA48RA67"/>
<evidence type="ECO:0000256" key="1">
    <source>
        <dbReference type="SAM" id="MobiDB-lite"/>
    </source>
</evidence>
<proteinExistence type="predicted"/>
<name>A0AA48RA67_9ZZZZ</name>
<evidence type="ECO:0000313" key="2">
    <source>
        <dbReference type="EMBL" id="CAJ0856998.1"/>
    </source>
</evidence>
<dbReference type="Pfam" id="PF10685">
    <property type="entry name" value="KGG"/>
    <property type="match status" value="2"/>
</dbReference>
<feature type="compositionally biased region" description="Basic and acidic residues" evidence="1">
    <location>
        <begin position="67"/>
        <end position="77"/>
    </location>
</feature>
<dbReference type="EMBL" id="OY288114">
    <property type="protein sequence ID" value="CAJ0856998.1"/>
    <property type="molecule type" value="Genomic_DNA"/>
</dbReference>
<organism evidence="2">
    <name type="scientific">freshwater sediment metagenome</name>
    <dbReference type="NCBI Taxonomy" id="556182"/>
    <lineage>
        <taxon>unclassified sequences</taxon>
        <taxon>metagenomes</taxon>
        <taxon>ecological metagenomes</taxon>
    </lineage>
</organism>
<protein>
    <recommendedName>
        <fullName evidence="3">Stress-induced protein</fullName>
    </recommendedName>
</protein>
<feature type="compositionally biased region" description="Basic and acidic residues" evidence="1">
    <location>
        <begin position="87"/>
        <end position="98"/>
    </location>
</feature>
<sequence>MTTFELPSYQLPKARKSRRGFASMDPERLRAIAIRGGKNVAAKDRSFSRDHALAAAAGRKGGVAVKPENRGFAKNRELAVSAGRKGGKAEQPHAPRGR</sequence>
<feature type="region of interest" description="Disordered" evidence="1">
    <location>
        <begin position="66"/>
        <end position="98"/>
    </location>
</feature>